<dbReference type="OrthoDB" id="4826010at2"/>
<name>A0A4Y6V2P4_SACBS</name>
<keyword evidence="3" id="KW-1185">Reference proteome</keyword>
<feature type="transmembrane region" description="Helical" evidence="1">
    <location>
        <begin position="41"/>
        <end position="59"/>
    </location>
</feature>
<keyword evidence="1" id="KW-0812">Transmembrane</keyword>
<feature type="transmembrane region" description="Helical" evidence="1">
    <location>
        <begin position="80"/>
        <end position="100"/>
    </location>
</feature>
<dbReference type="RefSeq" id="WP_141449635.1">
    <property type="nucleotide sequence ID" value="NZ_CP041217.1"/>
</dbReference>
<evidence type="ECO:0000313" key="2">
    <source>
        <dbReference type="EMBL" id="QDH23098.1"/>
    </source>
</evidence>
<keyword evidence="1" id="KW-1133">Transmembrane helix</keyword>
<feature type="transmembrane region" description="Helical" evidence="1">
    <location>
        <begin position="7"/>
        <end position="29"/>
    </location>
</feature>
<evidence type="ECO:0000256" key="1">
    <source>
        <dbReference type="SAM" id="Phobius"/>
    </source>
</evidence>
<dbReference type="KEGG" id="saca:FFV09_20915"/>
<organism evidence="2 3">
    <name type="scientific">Saccharibacillus brassicae</name>
    <dbReference type="NCBI Taxonomy" id="2583377"/>
    <lineage>
        <taxon>Bacteria</taxon>
        <taxon>Bacillati</taxon>
        <taxon>Bacillota</taxon>
        <taxon>Bacilli</taxon>
        <taxon>Bacillales</taxon>
        <taxon>Paenibacillaceae</taxon>
        <taxon>Saccharibacillus</taxon>
    </lineage>
</organism>
<evidence type="ECO:0008006" key="4">
    <source>
        <dbReference type="Google" id="ProtNLM"/>
    </source>
</evidence>
<protein>
    <recommendedName>
        <fullName evidence="4">General stress protein</fullName>
    </recommendedName>
</protein>
<evidence type="ECO:0000313" key="3">
    <source>
        <dbReference type="Proteomes" id="UP000316968"/>
    </source>
</evidence>
<feature type="transmembrane region" description="Helical" evidence="1">
    <location>
        <begin position="106"/>
        <end position="124"/>
    </location>
</feature>
<keyword evidence="1" id="KW-0472">Membrane</keyword>
<gene>
    <name evidence="2" type="ORF">FFV09_20915</name>
</gene>
<proteinExistence type="predicted"/>
<sequence length="165" mass="18904">MNDARRRLLYLGLGEWAAGFCFVFLFAAWQHELSVGTAAQWALALLVFVLGQGGTYWLIRYRSLSRREPIGRNVVNLFTGLQYIDRLLLLGVPVAILAAYEGTPDLLFAIACYLFAAAEYVNYYEFRLSYGKSGFNVKKLRNTGLRRSSLYRLLRKERSKNPYRG</sequence>
<reference evidence="2 3" key="1">
    <citation type="submission" date="2019-06" db="EMBL/GenBank/DDBJ databases">
        <title>Saccharibacillus brassicae sp. nov., an endophytic bacterium isolated from Chinese cabbage seeds (Brassica pekinensis).</title>
        <authorList>
            <person name="Jiang L."/>
            <person name="Lee J."/>
            <person name="Kim S.W."/>
        </authorList>
    </citation>
    <scope>NUCLEOTIDE SEQUENCE [LARGE SCALE GENOMIC DNA]</scope>
    <source>
        <strain evidence="3">KCTC 43072 / ATSA2</strain>
    </source>
</reference>
<dbReference type="AlphaFoldDB" id="A0A4Y6V2P4"/>
<dbReference type="Proteomes" id="UP000316968">
    <property type="component" value="Chromosome"/>
</dbReference>
<accession>A0A4Y6V2P4</accession>
<dbReference type="EMBL" id="CP041217">
    <property type="protein sequence ID" value="QDH23098.1"/>
    <property type="molecule type" value="Genomic_DNA"/>
</dbReference>